<dbReference type="Pfam" id="PF07885">
    <property type="entry name" value="Ion_trans_2"/>
    <property type="match status" value="1"/>
</dbReference>
<dbReference type="InterPro" id="IPR003938">
    <property type="entry name" value="K_chnl_volt-dep_EAG/ELK/ERG"/>
</dbReference>
<dbReference type="InterPro" id="IPR013099">
    <property type="entry name" value="K_chnl_dom"/>
</dbReference>
<reference evidence="9" key="1">
    <citation type="submission" date="2014-01" db="EMBL/GenBank/DDBJ databases">
        <title>The Genome Sequence of Anopheles melas CM1001059_A (V2).</title>
        <authorList>
            <consortium name="The Broad Institute Genomics Platform"/>
            <person name="Neafsey D.E."/>
            <person name="Besansky N."/>
            <person name="Howell P."/>
            <person name="Walton C."/>
            <person name="Young S.K."/>
            <person name="Zeng Q."/>
            <person name="Gargeya S."/>
            <person name="Fitzgerald M."/>
            <person name="Haas B."/>
            <person name="Abouelleil A."/>
            <person name="Allen A.W."/>
            <person name="Alvarado L."/>
            <person name="Arachchi H.M."/>
            <person name="Berlin A.M."/>
            <person name="Chapman S.B."/>
            <person name="Gainer-Dewar J."/>
            <person name="Goldberg J."/>
            <person name="Griggs A."/>
            <person name="Gujja S."/>
            <person name="Hansen M."/>
            <person name="Howarth C."/>
            <person name="Imamovic A."/>
            <person name="Ireland A."/>
            <person name="Larimer J."/>
            <person name="McCowan C."/>
            <person name="Murphy C."/>
            <person name="Pearson M."/>
            <person name="Poon T.W."/>
            <person name="Priest M."/>
            <person name="Roberts A."/>
            <person name="Saif S."/>
            <person name="Shea T."/>
            <person name="Sisk P."/>
            <person name="Sykes S."/>
            <person name="Wortman J."/>
            <person name="Nusbaum C."/>
            <person name="Birren B."/>
        </authorList>
    </citation>
    <scope>NUCLEOTIDE SEQUENCE [LARGE SCALE GENOMIC DNA]</scope>
    <source>
        <strain evidence="9">CM1001059</strain>
    </source>
</reference>
<dbReference type="GO" id="GO:0005886">
    <property type="term" value="C:plasma membrane"/>
    <property type="evidence" value="ECO:0007669"/>
    <property type="project" value="TreeGrafter"/>
</dbReference>
<comment type="subcellular location">
    <subcellularLocation>
        <location evidence="1">Membrane</location>
        <topology evidence="1">Multi-pass membrane protein</topology>
    </subcellularLocation>
</comment>
<evidence type="ECO:0000313" key="9">
    <source>
        <dbReference type="Proteomes" id="UP000075902"/>
    </source>
</evidence>
<dbReference type="VEuPathDB" id="VectorBase:AMEC005882"/>
<evidence type="ECO:0008006" key="10">
    <source>
        <dbReference type="Google" id="ProtNLM"/>
    </source>
</evidence>
<evidence type="ECO:0000256" key="1">
    <source>
        <dbReference type="ARBA" id="ARBA00004141"/>
    </source>
</evidence>
<feature type="domain" description="Ion transport" evidence="6">
    <location>
        <begin position="64"/>
        <end position="154"/>
    </location>
</feature>
<feature type="domain" description="Potassium channel" evidence="7">
    <location>
        <begin position="169"/>
        <end position="229"/>
    </location>
</feature>
<feature type="transmembrane region" description="Helical" evidence="5">
    <location>
        <begin position="67"/>
        <end position="86"/>
    </location>
</feature>
<sequence>MGRRRSRAVLYQLSGHYKPEKMKTKIKLNSNLLHSSEAPLPEYKTQALKKSRFILSHYGMFKGCWDWMILVATFYVAIAVPYNAAFVKTDRLTMVSDVVVEALFIVDILVNFRTTYVSRKGEVVSDSKSIALNYLRSWFVVDLLAALPFDHLYASNVISGELHIGWLAYGWIHTLAERLKIPVSNVTHGEAYITALYFTFTSLTSVGFGNVSATTLSEKIFSIIMMLIGGK</sequence>
<evidence type="ECO:0000256" key="4">
    <source>
        <dbReference type="ARBA" id="ARBA00023136"/>
    </source>
</evidence>
<evidence type="ECO:0000313" key="8">
    <source>
        <dbReference type="EnsemblMetazoa" id="AMEC005882-PA"/>
    </source>
</evidence>
<dbReference type="SUPFAM" id="SSF81324">
    <property type="entry name" value="Voltage-gated potassium channels"/>
    <property type="match status" value="1"/>
</dbReference>
<dbReference type="Gene3D" id="1.10.287.70">
    <property type="match status" value="2"/>
</dbReference>
<dbReference type="AlphaFoldDB" id="A0A182TP78"/>
<evidence type="ECO:0000256" key="5">
    <source>
        <dbReference type="SAM" id="Phobius"/>
    </source>
</evidence>
<dbReference type="PANTHER" id="PTHR10217:SF637">
    <property type="entry name" value="EAG-LIKE K[+] CHANNEL, ISOFORM A"/>
    <property type="match status" value="1"/>
</dbReference>
<keyword evidence="3 5" id="KW-1133">Transmembrane helix</keyword>
<dbReference type="Pfam" id="PF00520">
    <property type="entry name" value="Ion_trans"/>
    <property type="match status" value="1"/>
</dbReference>
<dbReference type="InterPro" id="IPR050818">
    <property type="entry name" value="KCNH_animal-type"/>
</dbReference>
<keyword evidence="2 5" id="KW-0812">Transmembrane</keyword>
<dbReference type="Proteomes" id="UP000075902">
    <property type="component" value="Unassembled WGS sequence"/>
</dbReference>
<dbReference type="STRING" id="34690.A0A182TP78"/>
<proteinExistence type="predicted"/>
<evidence type="ECO:0000256" key="2">
    <source>
        <dbReference type="ARBA" id="ARBA00022692"/>
    </source>
</evidence>
<keyword evidence="9" id="KW-1185">Reference proteome</keyword>
<evidence type="ECO:0000259" key="7">
    <source>
        <dbReference type="Pfam" id="PF07885"/>
    </source>
</evidence>
<dbReference type="PRINTS" id="PR01463">
    <property type="entry name" value="EAGCHANLFMLY"/>
</dbReference>
<dbReference type="EnsemblMetazoa" id="AMEC005882-RA">
    <property type="protein sequence ID" value="AMEC005882-PA"/>
    <property type="gene ID" value="AMEC005882"/>
</dbReference>
<dbReference type="GO" id="GO:0042391">
    <property type="term" value="P:regulation of membrane potential"/>
    <property type="evidence" value="ECO:0007669"/>
    <property type="project" value="TreeGrafter"/>
</dbReference>
<dbReference type="InterPro" id="IPR005821">
    <property type="entry name" value="Ion_trans_dom"/>
</dbReference>
<accession>A0A182TP78</accession>
<dbReference type="PANTHER" id="PTHR10217">
    <property type="entry name" value="VOLTAGE AND LIGAND GATED POTASSIUM CHANNEL"/>
    <property type="match status" value="1"/>
</dbReference>
<reference evidence="8" key="2">
    <citation type="submission" date="2020-05" db="UniProtKB">
        <authorList>
            <consortium name="EnsemblMetazoa"/>
        </authorList>
    </citation>
    <scope>IDENTIFICATION</scope>
    <source>
        <strain evidence="8">CM1001059</strain>
    </source>
</reference>
<name>A0A182TP78_9DIPT</name>
<keyword evidence="4 5" id="KW-0472">Membrane</keyword>
<evidence type="ECO:0000259" key="6">
    <source>
        <dbReference type="Pfam" id="PF00520"/>
    </source>
</evidence>
<protein>
    <recommendedName>
        <fullName evidence="10">Ion transport domain-containing protein</fullName>
    </recommendedName>
</protein>
<evidence type="ECO:0000256" key="3">
    <source>
        <dbReference type="ARBA" id="ARBA00022989"/>
    </source>
</evidence>
<dbReference type="GO" id="GO:0005249">
    <property type="term" value="F:voltage-gated potassium channel activity"/>
    <property type="evidence" value="ECO:0007669"/>
    <property type="project" value="InterPro"/>
</dbReference>
<organism evidence="8 9">
    <name type="scientific">Anopheles melas</name>
    <dbReference type="NCBI Taxonomy" id="34690"/>
    <lineage>
        <taxon>Eukaryota</taxon>
        <taxon>Metazoa</taxon>
        <taxon>Ecdysozoa</taxon>
        <taxon>Arthropoda</taxon>
        <taxon>Hexapoda</taxon>
        <taxon>Insecta</taxon>
        <taxon>Pterygota</taxon>
        <taxon>Neoptera</taxon>
        <taxon>Endopterygota</taxon>
        <taxon>Diptera</taxon>
        <taxon>Nematocera</taxon>
        <taxon>Culicoidea</taxon>
        <taxon>Culicidae</taxon>
        <taxon>Anophelinae</taxon>
        <taxon>Anopheles</taxon>
    </lineage>
</organism>